<reference evidence="2" key="1">
    <citation type="submission" date="2021-02" db="EMBL/GenBank/DDBJ databases">
        <authorList>
            <person name="Nowell W R."/>
        </authorList>
    </citation>
    <scope>NUCLEOTIDE SEQUENCE</scope>
</reference>
<sequence length="230" mass="25634">MGVNITYTCKSAFDCAKLFYQLTIQTLIQNEPILNEIRAELYDPTKPDIQQCSDNQDQPITCQNGYGCHGFEIIENGTIDYEGECRNASTMTIFPRLYFRITLAQGDPPLSSDWNHLGFTCNKQNLCNTRQQIEKTVKLANDFYPWELIEKNSTTTTMTTTTTTIITTTTATAITTATTATAITTATRTTAGAITTTINNAGSRDQQTILSTIHGILFLYCIVIVFRNFS</sequence>
<proteinExistence type="predicted"/>
<protein>
    <submittedName>
        <fullName evidence="2">Uncharacterized protein</fullName>
    </submittedName>
</protein>
<dbReference type="AlphaFoldDB" id="A0A815YVU4"/>
<keyword evidence="1" id="KW-1133">Transmembrane helix</keyword>
<feature type="transmembrane region" description="Helical" evidence="1">
    <location>
        <begin position="209"/>
        <end position="229"/>
    </location>
</feature>
<keyword evidence="4" id="KW-1185">Reference proteome</keyword>
<evidence type="ECO:0000256" key="1">
    <source>
        <dbReference type="SAM" id="Phobius"/>
    </source>
</evidence>
<dbReference type="EMBL" id="CAJOBC010096362">
    <property type="protein sequence ID" value="CAF4439602.1"/>
    <property type="molecule type" value="Genomic_DNA"/>
</dbReference>
<dbReference type="Proteomes" id="UP000681722">
    <property type="component" value="Unassembled WGS sequence"/>
</dbReference>
<dbReference type="EMBL" id="CAJNOQ010030481">
    <property type="protein sequence ID" value="CAF1574815.1"/>
    <property type="molecule type" value="Genomic_DNA"/>
</dbReference>
<organism evidence="2 4">
    <name type="scientific">Didymodactylos carnosus</name>
    <dbReference type="NCBI Taxonomy" id="1234261"/>
    <lineage>
        <taxon>Eukaryota</taxon>
        <taxon>Metazoa</taxon>
        <taxon>Spiralia</taxon>
        <taxon>Gnathifera</taxon>
        <taxon>Rotifera</taxon>
        <taxon>Eurotatoria</taxon>
        <taxon>Bdelloidea</taxon>
        <taxon>Philodinida</taxon>
        <taxon>Philodinidae</taxon>
        <taxon>Didymodactylos</taxon>
    </lineage>
</organism>
<keyword evidence="1" id="KW-0472">Membrane</keyword>
<comment type="caution">
    <text evidence="2">The sequence shown here is derived from an EMBL/GenBank/DDBJ whole genome shotgun (WGS) entry which is preliminary data.</text>
</comment>
<dbReference type="Proteomes" id="UP000663829">
    <property type="component" value="Unassembled WGS sequence"/>
</dbReference>
<accession>A0A815YVU4</accession>
<evidence type="ECO:0000313" key="3">
    <source>
        <dbReference type="EMBL" id="CAF4439602.1"/>
    </source>
</evidence>
<name>A0A815YVU4_9BILA</name>
<gene>
    <name evidence="2" type="ORF">GPM918_LOCUS40651</name>
    <name evidence="3" type="ORF">SRO942_LOCUS41623</name>
</gene>
<dbReference type="OrthoDB" id="9997014at2759"/>
<evidence type="ECO:0000313" key="4">
    <source>
        <dbReference type="Proteomes" id="UP000663829"/>
    </source>
</evidence>
<keyword evidence="1" id="KW-0812">Transmembrane</keyword>
<evidence type="ECO:0000313" key="2">
    <source>
        <dbReference type="EMBL" id="CAF1574815.1"/>
    </source>
</evidence>